<sequence>MIVQKVMILTNVSRKEQDRIGYSYRIKNNIIPVLQLKIIKAIRGIKQKENVKQNLKKGQEF</sequence>
<protein>
    <recommendedName>
        <fullName evidence="3">Transmembrane protein</fullName>
    </recommendedName>
</protein>
<name>W7X5G3_TETTS</name>
<reference evidence="2" key="1">
    <citation type="journal article" date="2006" name="PLoS Biol.">
        <title>Macronuclear genome sequence of the ciliate Tetrahymena thermophila, a model eukaryote.</title>
        <authorList>
            <person name="Eisen J.A."/>
            <person name="Coyne R.S."/>
            <person name="Wu M."/>
            <person name="Wu D."/>
            <person name="Thiagarajan M."/>
            <person name="Wortman J.R."/>
            <person name="Badger J.H."/>
            <person name="Ren Q."/>
            <person name="Amedeo P."/>
            <person name="Jones K.M."/>
            <person name="Tallon L.J."/>
            <person name="Delcher A.L."/>
            <person name="Salzberg S.L."/>
            <person name="Silva J.C."/>
            <person name="Haas B.J."/>
            <person name="Majoros W.H."/>
            <person name="Farzad M."/>
            <person name="Carlton J.M."/>
            <person name="Smith R.K. Jr."/>
            <person name="Garg J."/>
            <person name="Pearlman R.E."/>
            <person name="Karrer K.M."/>
            <person name="Sun L."/>
            <person name="Manning G."/>
            <person name="Elde N.C."/>
            <person name="Turkewitz A.P."/>
            <person name="Asai D.J."/>
            <person name="Wilkes D.E."/>
            <person name="Wang Y."/>
            <person name="Cai H."/>
            <person name="Collins K."/>
            <person name="Stewart B.A."/>
            <person name="Lee S.R."/>
            <person name="Wilamowska K."/>
            <person name="Weinberg Z."/>
            <person name="Ruzzo W.L."/>
            <person name="Wloga D."/>
            <person name="Gaertig J."/>
            <person name="Frankel J."/>
            <person name="Tsao C.-C."/>
            <person name="Gorovsky M.A."/>
            <person name="Keeling P.J."/>
            <person name="Waller R.F."/>
            <person name="Patron N.J."/>
            <person name="Cherry J.M."/>
            <person name="Stover N.A."/>
            <person name="Krieger C.J."/>
            <person name="del Toro C."/>
            <person name="Ryder H.F."/>
            <person name="Williamson S.C."/>
            <person name="Barbeau R.A."/>
            <person name="Hamilton E.P."/>
            <person name="Orias E."/>
        </authorList>
    </citation>
    <scope>NUCLEOTIDE SEQUENCE [LARGE SCALE GENOMIC DNA]</scope>
    <source>
        <strain evidence="2">SB210</strain>
    </source>
</reference>
<gene>
    <name evidence="1" type="ORF">TTHERM_000047049</name>
</gene>
<dbReference type="RefSeq" id="XP_012652832.1">
    <property type="nucleotide sequence ID" value="XM_012797378.1"/>
</dbReference>
<evidence type="ECO:0000313" key="2">
    <source>
        <dbReference type="Proteomes" id="UP000009168"/>
    </source>
</evidence>
<dbReference type="KEGG" id="tet:TTHERM_000047049"/>
<dbReference type="InParanoid" id="W7X5G3"/>
<dbReference type="GeneID" id="24436982"/>
<accession>W7X5G3</accession>
<dbReference type="AlphaFoldDB" id="W7X5G3"/>
<dbReference type="EMBL" id="GG662712">
    <property type="protein sequence ID" value="EWS74610.1"/>
    <property type="molecule type" value="Genomic_DNA"/>
</dbReference>
<dbReference type="Proteomes" id="UP000009168">
    <property type="component" value="Unassembled WGS sequence"/>
</dbReference>
<organism evidence="1 2">
    <name type="scientific">Tetrahymena thermophila (strain SB210)</name>
    <dbReference type="NCBI Taxonomy" id="312017"/>
    <lineage>
        <taxon>Eukaryota</taxon>
        <taxon>Sar</taxon>
        <taxon>Alveolata</taxon>
        <taxon>Ciliophora</taxon>
        <taxon>Intramacronucleata</taxon>
        <taxon>Oligohymenophorea</taxon>
        <taxon>Hymenostomatida</taxon>
        <taxon>Tetrahymenina</taxon>
        <taxon>Tetrahymenidae</taxon>
        <taxon>Tetrahymena</taxon>
    </lineage>
</organism>
<evidence type="ECO:0008006" key="3">
    <source>
        <dbReference type="Google" id="ProtNLM"/>
    </source>
</evidence>
<evidence type="ECO:0000313" key="1">
    <source>
        <dbReference type="EMBL" id="EWS74610.1"/>
    </source>
</evidence>
<keyword evidence="2" id="KW-1185">Reference proteome</keyword>
<proteinExistence type="predicted"/>